<evidence type="ECO:0000256" key="4">
    <source>
        <dbReference type="ARBA" id="ARBA00022725"/>
    </source>
</evidence>
<dbReference type="PROSITE" id="PS50262">
    <property type="entry name" value="G_PROTEIN_RECEP_F1_2"/>
    <property type="match status" value="1"/>
</dbReference>
<dbReference type="AlphaFoldDB" id="A0AAV7P0C5"/>
<proteinExistence type="predicted"/>
<dbReference type="InterPro" id="IPR017452">
    <property type="entry name" value="GPCR_Rhodpsn_7TM"/>
</dbReference>
<evidence type="ECO:0000256" key="7">
    <source>
        <dbReference type="ARBA" id="ARBA00023224"/>
    </source>
</evidence>
<evidence type="ECO:0000313" key="11">
    <source>
        <dbReference type="Proteomes" id="UP001066276"/>
    </source>
</evidence>
<dbReference type="PANTHER" id="PTHR26450:SF104">
    <property type="entry name" value="OLFACTORY RECEPTOR"/>
    <property type="match status" value="1"/>
</dbReference>
<comment type="caution">
    <text evidence="10">The sequence shown here is derived from an EMBL/GenBank/DDBJ whole genome shotgun (WGS) entry which is preliminary data.</text>
</comment>
<evidence type="ECO:0000259" key="9">
    <source>
        <dbReference type="PROSITE" id="PS50262"/>
    </source>
</evidence>
<sequence>MESSILVAMAFDRYVAICNPLRYTSILHPIISKIALVALIRCFCLHFPMPFLLKILPYCDKQTLSYAFCYQIDVTKLACADPTITTSYSLAVVLTTYPVDAVLILLSYVLIVKTVLGTAKQVERLKVLNTCVSHICVVLLFYIPLITLALVSRYTQKDSILARFLLGGLLLVVPPALNPMIYSIKTRQIRSAIHTKFGT</sequence>
<reference evidence="10" key="1">
    <citation type="journal article" date="2022" name="bioRxiv">
        <title>Sequencing and chromosome-scale assembly of the giantPleurodeles waltlgenome.</title>
        <authorList>
            <person name="Brown T."/>
            <person name="Elewa A."/>
            <person name="Iarovenko S."/>
            <person name="Subramanian E."/>
            <person name="Araus A.J."/>
            <person name="Petzold A."/>
            <person name="Susuki M."/>
            <person name="Suzuki K.-i.T."/>
            <person name="Hayashi T."/>
            <person name="Toyoda A."/>
            <person name="Oliveira C."/>
            <person name="Osipova E."/>
            <person name="Leigh N.D."/>
            <person name="Simon A."/>
            <person name="Yun M.H."/>
        </authorList>
    </citation>
    <scope>NUCLEOTIDE SEQUENCE</scope>
    <source>
        <strain evidence="10">20211129_DDA</strain>
        <tissue evidence="10">Liver</tissue>
    </source>
</reference>
<dbReference type="Proteomes" id="UP001066276">
    <property type="component" value="Chromosome 8"/>
</dbReference>
<name>A0AAV7P0C5_PLEWA</name>
<evidence type="ECO:0000256" key="3">
    <source>
        <dbReference type="ARBA" id="ARBA00022692"/>
    </source>
</evidence>
<keyword evidence="2" id="KW-0716">Sensory transduction</keyword>
<dbReference type="PRINTS" id="PR00245">
    <property type="entry name" value="OLFACTORYR"/>
</dbReference>
<dbReference type="InterPro" id="IPR050402">
    <property type="entry name" value="OR51/52/56-like"/>
</dbReference>
<dbReference type="PANTHER" id="PTHR26450">
    <property type="entry name" value="OLFACTORY RECEPTOR 56B1-RELATED"/>
    <property type="match status" value="1"/>
</dbReference>
<keyword evidence="5 8" id="KW-1133">Transmembrane helix</keyword>
<dbReference type="SUPFAM" id="SSF81321">
    <property type="entry name" value="Family A G protein-coupled receptor-like"/>
    <property type="match status" value="1"/>
</dbReference>
<protein>
    <recommendedName>
        <fullName evidence="9">G-protein coupled receptors family 1 profile domain-containing protein</fullName>
    </recommendedName>
</protein>
<keyword evidence="3 8" id="KW-0812">Transmembrane</keyword>
<dbReference type="Pfam" id="PF13853">
    <property type="entry name" value="7tm_4"/>
    <property type="match status" value="1"/>
</dbReference>
<keyword evidence="11" id="KW-1185">Reference proteome</keyword>
<dbReference type="GO" id="GO:0004930">
    <property type="term" value="F:G protein-coupled receptor activity"/>
    <property type="evidence" value="ECO:0007669"/>
    <property type="project" value="InterPro"/>
</dbReference>
<evidence type="ECO:0000256" key="2">
    <source>
        <dbReference type="ARBA" id="ARBA00022606"/>
    </source>
</evidence>
<evidence type="ECO:0000313" key="10">
    <source>
        <dbReference type="EMBL" id="KAJ1120655.1"/>
    </source>
</evidence>
<dbReference type="InterPro" id="IPR000276">
    <property type="entry name" value="GPCR_Rhodpsn"/>
</dbReference>
<feature type="transmembrane region" description="Helical" evidence="8">
    <location>
        <begin position="90"/>
        <end position="111"/>
    </location>
</feature>
<keyword evidence="7" id="KW-0807">Transducer</keyword>
<feature type="transmembrane region" description="Helical" evidence="8">
    <location>
        <begin position="30"/>
        <end position="48"/>
    </location>
</feature>
<organism evidence="10 11">
    <name type="scientific">Pleurodeles waltl</name>
    <name type="common">Iberian ribbed newt</name>
    <dbReference type="NCBI Taxonomy" id="8319"/>
    <lineage>
        <taxon>Eukaryota</taxon>
        <taxon>Metazoa</taxon>
        <taxon>Chordata</taxon>
        <taxon>Craniata</taxon>
        <taxon>Vertebrata</taxon>
        <taxon>Euteleostomi</taxon>
        <taxon>Amphibia</taxon>
        <taxon>Batrachia</taxon>
        <taxon>Caudata</taxon>
        <taxon>Salamandroidea</taxon>
        <taxon>Salamandridae</taxon>
        <taxon>Pleurodelinae</taxon>
        <taxon>Pleurodeles</taxon>
    </lineage>
</organism>
<evidence type="ECO:0000256" key="8">
    <source>
        <dbReference type="SAM" id="Phobius"/>
    </source>
</evidence>
<evidence type="ECO:0000256" key="1">
    <source>
        <dbReference type="ARBA" id="ARBA00004141"/>
    </source>
</evidence>
<feature type="domain" description="G-protein coupled receptors family 1 profile" evidence="9">
    <location>
        <begin position="1"/>
        <end position="182"/>
    </location>
</feature>
<accession>A0AAV7P0C5</accession>
<comment type="subcellular location">
    <subcellularLocation>
        <location evidence="1">Membrane</location>
        <topology evidence="1">Multi-pass membrane protein</topology>
    </subcellularLocation>
</comment>
<evidence type="ECO:0000256" key="6">
    <source>
        <dbReference type="ARBA" id="ARBA00023136"/>
    </source>
</evidence>
<dbReference type="PROSITE" id="PS00237">
    <property type="entry name" value="G_PROTEIN_RECEP_F1_1"/>
    <property type="match status" value="1"/>
</dbReference>
<dbReference type="EMBL" id="JANPWB010000012">
    <property type="protein sequence ID" value="KAJ1120655.1"/>
    <property type="molecule type" value="Genomic_DNA"/>
</dbReference>
<keyword evidence="6 8" id="KW-0472">Membrane</keyword>
<keyword evidence="4" id="KW-0552">Olfaction</keyword>
<feature type="transmembrane region" description="Helical" evidence="8">
    <location>
        <begin position="132"/>
        <end position="154"/>
    </location>
</feature>
<gene>
    <name evidence="10" type="ORF">NDU88_008817</name>
</gene>
<dbReference type="InterPro" id="IPR000725">
    <property type="entry name" value="Olfact_rcpt"/>
</dbReference>
<evidence type="ECO:0000256" key="5">
    <source>
        <dbReference type="ARBA" id="ARBA00022989"/>
    </source>
</evidence>
<feature type="transmembrane region" description="Helical" evidence="8">
    <location>
        <begin position="160"/>
        <end position="181"/>
    </location>
</feature>
<dbReference type="Gene3D" id="1.20.1070.10">
    <property type="entry name" value="Rhodopsin 7-helix transmembrane proteins"/>
    <property type="match status" value="1"/>
</dbReference>
<dbReference type="GO" id="GO:0004984">
    <property type="term" value="F:olfactory receptor activity"/>
    <property type="evidence" value="ECO:0007669"/>
    <property type="project" value="InterPro"/>
</dbReference>
<dbReference type="GO" id="GO:0005886">
    <property type="term" value="C:plasma membrane"/>
    <property type="evidence" value="ECO:0007669"/>
    <property type="project" value="TreeGrafter"/>
</dbReference>